<dbReference type="EMBL" id="FTOP01000001">
    <property type="protein sequence ID" value="SIS55126.1"/>
    <property type="molecule type" value="Genomic_DNA"/>
</dbReference>
<protein>
    <recommendedName>
        <fullName evidence="2 5">Superoxide dismutase</fullName>
        <ecNumber evidence="2 5">1.15.1.1</ecNumber>
    </recommendedName>
</protein>
<evidence type="ECO:0000256" key="1">
    <source>
        <dbReference type="ARBA" id="ARBA00008714"/>
    </source>
</evidence>
<dbReference type="Proteomes" id="UP000186026">
    <property type="component" value="Unassembled WGS sequence"/>
</dbReference>
<comment type="catalytic activity">
    <reaction evidence="5">
        <text>2 superoxide + 2 H(+) = H2O2 + O2</text>
        <dbReference type="Rhea" id="RHEA:20696"/>
        <dbReference type="ChEBI" id="CHEBI:15378"/>
        <dbReference type="ChEBI" id="CHEBI:15379"/>
        <dbReference type="ChEBI" id="CHEBI:16240"/>
        <dbReference type="ChEBI" id="CHEBI:18421"/>
        <dbReference type="EC" id="1.15.1.1"/>
    </reaction>
</comment>
<evidence type="ECO:0000313" key="9">
    <source>
        <dbReference type="EMBL" id="SIS55126.1"/>
    </source>
</evidence>
<dbReference type="InterPro" id="IPR006311">
    <property type="entry name" value="TAT_signal"/>
</dbReference>
<dbReference type="FunFam" id="3.55.40.20:FF:000001">
    <property type="entry name" value="Superoxide dismutase"/>
    <property type="match status" value="1"/>
</dbReference>
<dbReference type="InterPro" id="IPR001189">
    <property type="entry name" value="Mn/Fe_SOD"/>
</dbReference>
<dbReference type="SUPFAM" id="SSF46609">
    <property type="entry name" value="Fe,Mn superoxide dismutase (SOD), N-terminal domain"/>
    <property type="match status" value="1"/>
</dbReference>
<sequence length="255" mass="27911">MKNSNFKVSRRYFISRTSKATLAIGIGSSMIGSAFLTACGGGSTEEGGVILRTGFEQTPLPYDYTALEPHIDAMTMEIHYTKHAAAYAKNLGEAAAEEGVDVSAPLEEVLMNISKYSTKMRNNGGGHYNHELFWKIMSPNGGGEPTGDLSDAINASFGSFADFATQFENAGKTRFGSGWAWLVLDADKKLAVGSTPNQDNPLMDVSDFQGIPLMGIDVWEHAYYLKYTSDRAGYIGNWWNLVNWDAVAERYDALK</sequence>
<dbReference type="InterPro" id="IPR019832">
    <property type="entry name" value="Mn/Fe_SOD_C"/>
</dbReference>
<dbReference type="EC" id="1.15.1.1" evidence="2 5"/>
<dbReference type="Gene3D" id="3.55.40.20">
    <property type="entry name" value="Iron/manganese superoxide dismutase, C-terminal domain"/>
    <property type="match status" value="1"/>
</dbReference>
<accession>A0A1N7K0T4</accession>
<proteinExistence type="inferred from homology"/>
<evidence type="ECO:0000256" key="6">
    <source>
        <dbReference type="SAM" id="Phobius"/>
    </source>
</evidence>
<dbReference type="RefSeq" id="WP_076497958.1">
    <property type="nucleotide sequence ID" value="NZ_FTOP01000001.1"/>
</dbReference>
<reference evidence="10" key="1">
    <citation type="submission" date="2017-01" db="EMBL/GenBank/DDBJ databases">
        <authorList>
            <person name="Varghese N."/>
            <person name="Submissions S."/>
        </authorList>
    </citation>
    <scope>NUCLEOTIDE SEQUENCE [LARGE SCALE GENOMIC DNA]</scope>
    <source>
        <strain evidence="10">DSM 46698</strain>
    </source>
</reference>
<keyword evidence="6" id="KW-0472">Membrane</keyword>
<dbReference type="AlphaFoldDB" id="A0A1N7K0T4"/>
<keyword evidence="3 5" id="KW-0479">Metal-binding</keyword>
<keyword evidence="4 5" id="KW-0560">Oxidoreductase</keyword>
<evidence type="ECO:0000256" key="4">
    <source>
        <dbReference type="ARBA" id="ARBA00023002"/>
    </source>
</evidence>
<dbReference type="Gene3D" id="1.10.287.990">
    <property type="entry name" value="Fe,Mn superoxide dismutase (SOD) domain"/>
    <property type="match status" value="1"/>
</dbReference>
<evidence type="ECO:0000256" key="3">
    <source>
        <dbReference type="ARBA" id="ARBA00022723"/>
    </source>
</evidence>
<dbReference type="InterPro" id="IPR019831">
    <property type="entry name" value="Mn/Fe_SOD_N"/>
</dbReference>
<evidence type="ECO:0000259" key="7">
    <source>
        <dbReference type="Pfam" id="PF00081"/>
    </source>
</evidence>
<dbReference type="SUPFAM" id="SSF54719">
    <property type="entry name" value="Fe,Mn superoxide dismutase (SOD), C-terminal domain"/>
    <property type="match status" value="1"/>
</dbReference>
<dbReference type="PRINTS" id="PR01703">
    <property type="entry name" value="MNSODISMTASE"/>
</dbReference>
<dbReference type="GO" id="GO:0005737">
    <property type="term" value="C:cytoplasm"/>
    <property type="evidence" value="ECO:0007669"/>
    <property type="project" value="TreeGrafter"/>
</dbReference>
<feature type="domain" description="Manganese/iron superoxide dismutase C-terminal" evidence="8">
    <location>
        <begin position="145"/>
        <end position="250"/>
    </location>
</feature>
<keyword evidence="6" id="KW-0812">Transmembrane</keyword>
<dbReference type="GO" id="GO:0046872">
    <property type="term" value="F:metal ion binding"/>
    <property type="evidence" value="ECO:0007669"/>
    <property type="project" value="UniProtKB-KW"/>
</dbReference>
<dbReference type="PANTHER" id="PTHR43595">
    <property type="entry name" value="37S RIBOSOMAL PROTEIN S26, MITOCHONDRIAL"/>
    <property type="match status" value="1"/>
</dbReference>
<organism evidence="9 10">
    <name type="scientific">Belliella pelovolcani</name>
    <dbReference type="NCBI Taxonomy" id="529505"/>
    <lineage>
        <taxon>Bacteria</taxon>
        <taxon>Pseudomonadati</taxon>
        <taxon>Bacteroidota</taxon>
        <taxon>Cytophagia</taxon>
        <taxon>Cytophagales</taxon>
        <taxon>Cyclobacteriaceae</taxon>
        <taxon>Belliella</taxon>
    </lineage>
</organism>
<evidence type="ECO:0000313" key="10">
    <source>
        <dbReference type="Proteomes" id="UP000186026"/>
    </source>
</evidence>
<dbReference type="STRING" id="529505.SAMN05421761_101364"/>
<evidence type="ECO:0000256" key="5">
    <source>
        <dbReference type="RuleBase" id="RU000414"/>
    </source>
</evidence>
<evidence type="ECO:0000259" key="8">
    <source>
        <dbReference type="Pfam" id="PF02777"/>
    </source>
</evidence>
<comment type="similarity">
    <text evidence="1 5">Belongs to the iron/manganese superoxide dismutase family.</text>
</comment>
<dbReference type="InterPro" id="IPR036314">
    <property type="entry name" value="SOD_C_sf"/>
</dbReference>
<dbReference type="PROSITE" id="PS51318">
    <property type="entry name" value="TAT"/>
    <property type="match status" value="1"/>
</dbReference>
<dbReference type="Pfam" id="PF02777">
    <property type="entry name" value="Sod_Fe_C"/>
    <property type="match status" value="1"/>
</dbReference>
<dbReference type="InterPro" id="IPR036324">
    <property type="entry name" value="Mn/Fe_SOD_N_sf"/>
</dbReference>
<evidence type="ECO:0000256" key="2">
    <source>
        <dbReference type="ARBA" id="ARBA00012682"/>
    </source>
</evidence>
<feature type="domain" description="Manganese/iron superoxide dismutase N-terminal" evidence="7">
    <location>
        <begin position="55"/>
        <end position="138"/>
    </location>
</feature>
<name>A0A1N7K0T4_9BACT</name>
<feature type="transmembrane region" description="Helical" evidence="6">
    <location>
        <begin position="20"/>
        <end position="38"/>
    </location>
</feature>
<gene>
    <name evidence="9" type="ORF">SAMN05421761_101364</name>
</gene>
<keyword evidence="6" id="KW-1133">Transmembrane helix</keyword>
<comment type="function">
    <text evidence="5">Destroys radicals which are normally produced within the cells and which are toxic to biological systems.</text>
</comment>
<dbReference type="InterPro" id="IPR019833">
    <property type="entry name" value="Mn/Fe_SOD_BS"/>
</dbReference>
<keyword evidence="10" id="KW-1185">Reference proteome</keyword>
<dbReference type="GO" id="GO:0004784">
    <property type="term" value="F:superoxide dismutase activity"/>
    <property type="evidence" value="ECO:0007669"/>
    <property type="project" value="UniProtKB-EC"/>
</dbReference>
<dbReference type="PROSITE" id="PS00088">
    <property type="entry name" value="SOD_MN"/>
    <property type="match status" value="1"/>
</dbReference>
<dbReference type="OrthoDB" id="9803125at2"/>
<dbReference type="Pfam" id="PF00081">
    <property type="entry name" value="Sod_Fe_N"/>
    <property type="match status" value="1"/>
</dbReference>
<dbReference type="PANTHER" id="PTHR43595:SF2">
    <property type="entry name" value="SMALL RIBOSOMAL SUBUNIT PROTEIN MS42"/>
    <property type="match status" value="1"/>
</dbReference>